<name>A0A6A0A2H9_HAELA</name>
<keyword evidence="3" id="KW-1185">Reference proteome</keyword>
<evidence type="ECO:0000313" key="3">
    <source>
        <dbReference type="Proteomes" id="UP000485058"/>
    </source>
</evidence>
<reference evidence="2 3" key="1">
    <citation type="submission" date="2020-02" db="EMBL/GenBank/DDBJ databases">
        <title>Draft genome sequence of Haematococcus lacustris strain NIES-144.</title>
        <authorList>
            <person name="Morimoto D."/>
            <person name="Nakagawa S."/>
            <person name="Yoshida T."/>
            <person name="Sawayama S."/>
        </authorList>
    </citation>
    <scope>NUCLEOTIDE SEQUENCE [LARGE SCALE GENOMIC DNA]</scope>
    <source>
        <strain evidence="2 3">NIES-144</strain>
    </source>
</reference>
<feature type="domain" description="Limiting CO2-inducible protein B/C beta carbonyic anhydrase" evidence="1">
    <location>
        <begin position="1"/>
        <end position="54"/>
    </location>
</feature>
<dbReference type="Pfam" id="PF18599">
    <property type="entry name" value="LCIB_C_CA"/>
    <property type="match status" value="1"/>
</dbReference>
<evidence type="ECO:0000259" key="1">
    <source>
        <dbReference type="Pfam" id="PF18599"/>
    </source>
</evidence>
<dbReference type="InterPro" id="IPR040703">
    <property type="entry name" value="LCIB/C_CA"/>
</dbReference>
<dbReference type="Proteomes" id="UP000485058">
    <property type="component" value="Unassembled WGS sequence"/>
</dbReference>
<feature type="non-terminal residue" evidence="2">
    <location>
        <position position="55"/>
    </location>
</feature>
<organism evidence="2 3">
    <name type="scientific">Haematococcus lacustris</name>
    <name type="common">Green alga</name>
    <name type="synonym">Haematococcus pluvialis</name>
    <dbReference type="NCBI Taxonomy" id="44745"/>
    <lineage>
        <taxon>Eukaryota</taxon>
        <taxon>Viridiplantae</taxon>
        <taxon>Chlorophyta</taxon>
        <taxon>core chlorophytes</taxon>
        <taxon>Chlorophyceae</taxon>
        <taxon>CS clade</taxon>
        <taxon>Chlamydomonadales</taxon>
        <taxon>Haematococcaceae</taxon>
        <taxon>Haematococcus</taxon>
    </lineage>
</organism>
<proteinExistence type="predicted"/>
<comment type="caution">
    <text evidence="2">The sequence shown here is derived from an EMBL/GenBank/DDBJ whole genome shotgun (WGS) entry which is preliminary data.</text>
</comment>
<feature type="non-terminal residue" evidence="2">
    <location>
        <position position="1"/>
    </location>
</feature>
<dbReference type="AlphaFoldDB" id="A0A6A0A2H9"/>
<gene>
    <name evidence="2" type="ORF">HaLaN_24135</name>
</gene>
<dbReference type="PANTHER" id="PTHR38016">
    <property type="entry name" value="UNNAMED PRODUCT"/>
    <property type="match status" value="1"/>
</dbReference>
<evidence type="ECO:0000313" key="2">
    <source>
        <dbReference type="EMBL" id="GFH26054.1"/>
    </source>
</evidence>
<protein>
    <submittedName>
        <fullName evidence="2">LCIB_C_CA domain-containing protein</fullName>
    </submittedName>
</protein>
<dbReference type="PANTHER" id="PTHR38016:SF1">
    <property type="entry name" value="LIMITING CO2-INDUCIBLE PROTEIN B_C BETA CARBONYIC ANHYDRASE DOMAIN-CONTAINING PROTEIN"/>
    <property type="match status" value="1"/>
</dbReference>
<dbReference type="EMBL" id="BLLF01003004">
    <property type="protein sequence ID" value="GFH26054.1"/>
    <property type="molecule type" value="Genomic_DNA"/>
</dbReference>
<accession>A0A6A0A2H9</accession>
<sequence length="55" mass="5794">MARLEVALSGFGFTGDNTIAMTNLCRDEVTIPLKDKIESVFGGSFNTNGLGAVLT</sequence>